<dbReference type="Gene3D" id="3.40.720.10">
    <property type="entry name" value="Alkaline Phosphatase, subunit A"/>
    <property type="match status" value="1"/>
</dbReference>
<dbReference type="Gene3D" id="3.40.50.300">
    <property type="entry name" value="P-loop containing nucleotide triphosphate hydrolases"/>
    <property type="match status" value="1"/>
</dbReference>
<evidence type="ECO:0000313" key="3">
    <source>
        <dbReference type="EMBL" id="SDI38005.1"/>
    </source>
</evidence>
<gene>
    <name evidence="3" type="ORF">SAMN04489796_11059</name>
</gene>
<evidence type="ECO:0000313" key="4">
    <source>
        <dbReference type="Proteomes" id="UP000199492"/>
    </source>
</evidence>
<keyword evidence="1" id="KW-0802">TPR repeat</keyword>
<dbReference type="RefSeq" id="WP_092470372.1">
    <property type="nucleotide sequence ID" value="NZ_FNCZ01000010.1"/>
</dbReference>
<feature type="domain" description="Sulfotransferase" evidence="2">
    <location>
        <begin position="687"/>
        <end position="862"/>
    </location>
</feature>
<feature type="repeat" description="TPR" evidence="1">
    <location>
        <begin position="619"/>
        <end position="652"/>
    </location>
</feature>
<dbReference type="InterPro" id="IPR002591">
    <property type="entry name" value="Phosphodiest/P_Trfase"/>
</dbReference>
<dbReference type="SMART" id="SM00028">
    <property type="entry name" value="TPR"/>
    <property type="match status" value="3"/>
</dbReference>
<dbReference type="GO" id="GO:0016192">
    <property type="term" value="P:vesicle-mediated transport"/>
    <property type="evidence" value="ECO:0007669"/>
    <property type="project" value="UniProtKB-ARBA"/>
</dbReference>
<dbReference type="AlphaFoldDB" id="A0A1G8K3H6"/>
<dbReference type="SUPFAM" id="SSF52540">
    <property type="entry name" value="P-loop containing nucleoside triphosphate hydrolases"/>
    <property type="match status" value="1"/>
</dbReference>
<name>A0A1G8K3H6_9FLAO</name>
<dbReference type="OrthoDB" id="9779418at2"/>
<dbReference type="GO" id="GO:0005737">
    <property type="term" value="C:cytoplasm"/>
    <property type="evidence" value="ECO:0007669"/>
    <property type="project" value="UniProtKB-ARBA"/>
</dbReference>
<dbReference type="GO" id="GO:0016787">
    <property type="term" value="F:hydrolase activity"/>
    <property type="evidence" value="ECO:0007669"/>
    <property type="project" value="UniProtKB-ARBA"/>
</dbReference>
<dbReference type="InterPro" id="IPR019734">
    <property type="entry name" value="TPR_rpt"/>
</dbReference>
<dbReference type="GO" id="GO:0008146">
    <property type="term" value="F:sulfotransferase activity"/>
    <property type="evidence" value="ECO:0007669"/>
    <property type="project" value="InterPro"/>
</dbReference>
<dbReference type="InterPro" id="IPR017850">
    <property type="entry name" value="Alkaline_phosphatase_core_sf"/>
</dbReference>
<dbReference type="InterPro" id="IPR027417">
    <property type="entry name" value="P-loop_NTPase"/>
</dbReference>
<dbReference type="SUPFAM" id="SSF48452">
    <property type="entry name" value="TPR-like"/>
    <property type="match status" value="2"/>
</dbReference>
<dbReference type="PANTHER" id="PTHR10151:SF120">
    <property type="entry name" value="BIS(5'-ADENOSYL)-TRIPHOSPHATASE"/>
    <property type="match status" value="1"/>
</dbReference>
<dbReference type="GO" id="GO:0032991">
    <property type="term" value="C:protein-containing complex"/>
    <property type="evidence" value="ECO:0007669"/>
    <property type="project" value="UniProtKB-ARBA"/>
</dbReference>
<dbReference type="InterPro" id="IPR015374">
    <property type="entry name" value="ChAPs"/>
</dbReference>
<organism evidence="3 4">
    <name type="scientific">Winogradskyella thalassocola</name>
    <dbReference type="NCBI Taxonomy" id="262004"/>
    <lineage>
        <taxon>Bacteria</taxon>
        <taxon>Pseudomonadati</taxon>
        <taxon>Bacteroidota</taxon>
        <taxon>Flavobacteriia</taxon>
        <taxon>Flavobacteriales</taxon>
        <taxon>Flavobacteriaceae</taxon>
        <taxon>Winogradskyella</taxon>
    </lineage>
</organism>
<dbReference type="Gene3D" id="1.25.40.10">
    <property type="entry name" value="Tetratricopeptide repeat domain"/>
    <property type="match status" value="1"/>
</dbReference>
<keyword evidence="4" id="KW-1185">Reference proteome</keyword>
<dbReference type="Pfam" id="PF09295">
    <property type="entry name" value="ChAPs"/>
    <property type="match status" value="1"/>
</dbReference>
<dbReference type="STRING" id="262004.SAMN04489796_11059"/>
<evidence type="ECO:0000259" key="2">
    <source>
        <dbReference type="Pfam" id="PF00685"/>
    </source>
</evidence>
<reference evidence="4" key="1">
    <citation type="submission" date="2016-10" db="EMBL/GenBank/DDBJ databases">
        <authorList>
            <person name="Varghese N."/>
            <person name="Submissions S."/>
        </authorList>
    </citation>
    <scope>NUCLEOTIDE SEQUENCE [LARGE SCALE GENOMIC DNA]</scope>
    <source>
        <strain evidence="4">DSM 15363</strain>
    </source>
</reference>
<dbReference type="EMBL" id="FNCZ01000010">
    <property type="protein sequence ID" value="SDI38005.1"/>
    <property type="molecule type" value="Genomic_DNA"/>
</dbReference>
<dbReference type="GO" id="GO:0012505">
    <property type="term" value="C:endomembrane system"/>
    <property type="evidence" value="ECO:0007669"/>
    <property type="project" value="UniProtKB-ARBA"/>
</dbReference>
<dbReference type="Pfam" id="PF01663">
    <property type="entry name" value="Phosphodiest"/>
    <property type="match status" value="1"/>
</dbReference>
<accession>A0A1G8K3H6</accession>
<dbReference type="PANTHER" id="PTHR10151">
    <property type="entry name" value="ECTONUCLEOTIDE PYROPHOSPHATASE/PHOSPHODIESTERASE"/>
    <property type="match status" value="1"/>
</dbReference>
<protein>
    <submittedName>
        <fullName evidence="3">Tetratricopeptide repeat-containing protein</fullName>
    </submittedName>
</protein>
<proteinExistence type="predicted"/>
<dbReference type="PROSITE" id="PS50005">
    <property type="entry name" value="TPR"/>
    <property type="match status" value="2"/>
</dbReference>
<dbReference type="SUPFAM" id="SSF53649">
    <property type="entry name" value="Alkaline phosphatase-like"/>
    <property type="match status" value="1"/>
</dbReference>
<dbReference type="Proteomes" id="UP000199492">
    <property type="component" value="Unassembled WGS sequence"/>
</dbReference>
<dbReference type="Pfam" id="PF00685">
    <property type="entry name" value="Sulfotransfer_1"/>
    <property type="match status" value="1"/>
</dbReference>
<feature type="repeat" description="TPR" evidence="1">
    <location>
        <begin position="551"/>
        <end position="584"/>
    </location>
</feature>
<evidence type="ECO:0000256" key="1">
    <source>
        <dbReference type="PROSITE-ProRule" id="PRU00339"/>
    </source>
</evidence>
<dbReference type="InterPro" id="IPR011990">
    <property type="entry name" value="TPR-like_helical_dom_sf"/>
</dbReference>
<dbReference type="Pfam" id="PF13181">
    <property type="entry name" value="TPR_8"/>
    <property type="match status" value="1"/>
</dbReference>
<sequence>MKKDKVLLIGWDAADWKIIGPLLAKGRMPALKKIIDRGVYGNMSTMNPPYSPMLWSTVATGKTPDKHGVLGFIEVSPDRKGIRPVTVNSRKSRALWNIFHNQGLKSNVVGWWPSFPAEPIKGVVVSDKFQKVNKDPNKKSPIVKGTIHPEDLVKDLHDLRLFPHEVTEAHILPFIPKAAEIDQEKEQSLYSFAKMLAENTSVHAAATNLMRTTEWDFMAVYYDLIDHFCHAFMKYHPPKLKQIPQSKFEIYKDTIYGAYMYQDMMLERMVDLAGEDTTIVIMSDHGYESGNNRILKMPKYPAAPALEHRKFGMFVAAGPNIKKNEKIFGLSLIDVAPTILHIYGLPVGKDMDGKVALDIFKEPKKVNYIDSWEDVKGDFGEHESDLSDLLDEEESMQQLIDLGYIEKPDNNIEIAILKTSCDLKHNLARVFLGKKDYSESKRILLELINYPYPTYDENAFEGENKDMLTTQGFKVGDTVVDTIPFYMDLLSLALAEHDYDAAEVYLNNLRNFDKKFELNTLVSEAKILLGKGKVHLALKCLEDAKNKNPNSLVWYQIGKIYKRLSQFENAKAAFQSALVFEIDNAKSHQALADILIVLKDYEEAAEHALTAIELVKYFPAAHYTLGQALEKLGDLENAKMAYETASKLKPKDHQRAVKAIENINEKLSEPISLIDKAEYKFRKDQIIIVSGLPRSGTSVMMQMLNNGGIDVLTDGNRKSDESNPKGYYEYEPVMALHKDNSWLGKAQNKTVKVVAPLLKFLDPKYRYKVIFMNRDLTEVVKSQQKMVGKNSDILSVKLFESYNKHLSQVEVWKDNEPGVELIYVDYKEVLFNTDQVLDKVTSFIGLDLDKPEMIKSIDKTLYRNKS</sequence>
<dbReference type="InterPro" id="IPR000863">
    <property type="entry name" value="Sulfotransferase_dom"/>
</dbReference>